<dbReference type="EMBL" id="ML208271">
    <property type="protein sequence ID" value="TFK74000.1"/>
    <property type="molecule type" value="Genomic_DNA"/>
</dbReference>
<evidence type="ECO:0000313" key="2">
    <source>
        <dbReference type="Proteomes" id="UP000308600"/>
    </source>
</evidence>
<sequence>MCSGNVKALPLILFTVLLCSATHLHSNQVRRCGAVSLLRFDTSLWKALREQTFFEYRCGRLVASFCCSAENKTRVRTGLATRHPLLVKRSDKGHDERCSRDQASLGALLLSNTPFRLLSVEYKDRPPLWSTLMIPSPHHS</sequence>
<reference evidence="1 2" key="1">
    <citation type="journal article" date="2019" name="Nat. Ecol. Evol.">
        <title>Megaphylogeny resolves global patterns of mushroom evolution.</title>
        <authorList>
            <person name="Varga T."/>
            <person name="Krizsan K."/>
            <person name="Foldi C."/>
            <person name="Dima B."/>
            <person name="Sanchez-Garcia M."/>
            <person name="Sanchez-Ramirez S."/>
            <person name="Szollosi G.J."/>
            <person name="Szarkandi J.G."/>
            <person name="Papp V."/>
            <person name="Albert L."/>
            <person name="Andreopoulos W."/>
            <person name="Angelini C."/>
            <person name="Antonin V."/>
            <person name="Barry K.W."/>
            <person name="Bougher N.L."/>
            <person name="Buchanan P."/>
            <person name="Buyck B."/>
            <person name="Bense V."/>
            <person name="Catcheside P."/>
            <person name="Chovatia M."/>
            <person name="Cooper J."/>
            <person name="Damon W."/>
            <person name="Desjardin D."/>
            <person name="Finy P."/>
            <person name="Geml J."/>
            <person name="Haridas S."/>
            <person name="Hughes K."/>
            <person name="Justo A."/>
            <person name="Karasinski D."/>
            <person name="Kautmanova I."/>
            <person name="Kiss B."/>
            <person name="Kocsube S."/>
            <person name="Kotiranta H."/>
            <person name="LaButti K.M."/>
            <person name="Lechner B.E."/>
            <person name="Liimatainen K."/>
            <person name="Lipzen A."/>
            <person name="Lukacs Z."/>
            <person name="Mihaltcheva S."/>
            <person name="Morgado L.N."/>
            <person name="Niskanen T."/>
            <person name="Noordeloos M.E."/>
            <person name="Ohm R.A."/>
            <person name="Ortiz-Santana B."/>
            <person name="Ovrebo C."/>
            <person name="Racz N."/>
            <person name="Riley R."/>
            <person name="Savchenko A."/>
            <person name="Shiryaev A."/>
            <person name="Soop K."/>
            <person name="Spirin V."/>
            <person name="Szebenyi C."/>
            <person name="Tomsovsky M."/>
            <person name="Tulloss R.E."/>
            <person name="Uehling J."/>
            <person name="Grigoriev I.V."/>
            <person name="Vagvolgyi C."/>
            <person name="Papp T."/>
            <person name="Martin F.M."/>
            <person name="Miettinen O."/>
            <person name="Hibbett D.S."/>
            <person name="Nagy L.G."/>
        </authorList>
    </citation>
    <scope>NUCLEOTIDE SEQUENCE [LARGE SCALE GENOMIC DNA]</scope>
    <source>
        <strain evidence="1 2">NL-1719</strain>
    </source>
</reference>
<organism evidence="1 2">
    <name type="scientific">Pluteus cervinus</name>
    <dbReference type="NCBI Taxonomy" id="181527"/>
    <lineage>
        <taxon>Eukaryota</taxon>
        <taxon>Fungi</taxon>
        <taxon>Dikarya</taxon>
        <taxon>Basidiomycota</taxon>
        <taxon>Agaricomycotina</taxon>
        <taxon>Agaricomycetes</taxon>
        <taxon>Agaricomycetidae</taxon>
        <taxon>Agaricales</taxon>
        <taxon>Pluteineae</taxon>
        <taxon>Pluteaceae</taxon>
        <taxon>Pluteus</taxon>
    </lineage>
</organism>
<name>A0ACD3B846_9AGAR</name>
<gene>
    <name evidence="1" type="ORF">BDN72DRAFT_119461</name>
</gene>
<accession>A0ACD3B846</accession>
<evidence type="ECO:0000313" key="1">
    <source>
        <dbReference type="EMBL" id="TFK74000.1"/>
    </source>
</evidence>
<proteinExistence type="predicted"/>
<dbReference type="Proteomes" id="UP000308600">
    <property type="component" value="Unassembled WGS sequence"/>
</dbReference>
<protein>
    <submittedName>
        <fullName evidence="1">Uncharacterized protein</fullName>
    </submittedName>
</protein>
<keyword evidence="2" id="KW-1185">Reference proteome</keyword>